<name>A0A8A4JBJ7_9TREM</name>
<feature type="transmembrane region" description="Helical" evidence="8">
    <location>
        <begin position="256"/>
        <end position="277"/>
    </location>
</feature>
<comment type="catalytic activity">
    <reaction evidence="7">
        <text>a ubiquinone + NADH + 5 H(+)(in) = a ubiquinol + NAD(+) + 4 H(+)(out)</text>
        <dbReference type="Rhea" id="RHEA:29091"/>
        <dbReference type="Rhea" id="RHEA-COMP:9565"/>
        <dbReference type="Rhea" id="RHEA-COMP:9566"/>
        <dbReference type="ChEBI" id="CHEBI:15378"/>
        <dbReference type="ChEBI" id="CHEBI:16389"/>
        <dbReference type="ChEBI" id="CHEBI:17976"/>
        <dbReference type="ChEBI" id="CHEBI:57540"/>
        <dbReference type="ChEBI" id="CHEBI:57945"/>
        <dbReference type="EC" id="7.1.1.2"/>
    </reaction>
</comment>
<evidence type="ECO:0000313" key="10">
    <source>
        <dbReference type="EMBL" id="QTC30706.1"/>
    </source>
</evidence>
<evidence type="ECO:0000256" key="5">
    <source>
        <dbReference type="ARBA" id="ARBA00023136"/>
    </source>
</evidence>
<comment type="subcellular location">
    <subcellularLocation>
        <location evidence="1">Membrane</location>
        <topology evidence="1">Multi-pass membrane protein</topology>
    </subcellularLocation>
</comment>
<gene>
    <name evidence="10" type="primary">nad5</name>
</gene>
<dbReference type="AlphaFoldDB" id="A0A8A4JBJ7"/>
<feature type="transmembrane region" description="Helical" evidence="8">
    <location>
        <begin position="46"/>
        <end position="65"/>
    </location>
</feature>
<evidence type="ECO:0000256" key="1">
    <source>
        <dbReference type="ARBA" id="ARBA00004141"/>
    </source>
</evidence>
<dbReference type="GO" id="GO:0042773">
    <property type="term" value="P:ATP synthesis coupled electron transport"/>
    <property type="evidence" value="ECO:0007669"/>
    <property type="project" value="InterPro"/>
</dbReference>
<dbReference type="Pfam" id="PF00361">
    <property type="entry name" value="Proton_antipo_M"/>
    <property type="match status" value="1"/>
</dbReference>
<dbReference type="GO" id="GO:0016020">
    <property type="term" value="C:membrane"/>
    <property type="evidence" value="ECO:0007669"/>
    <property type="project" value="UniProtKB-SubCell"/>
</dbReference>
<evidence type="ECO:0000256" key="3">
    <source>
        <dbReference type="ARBA" id="ARBA00022692"/>
    </source>
</evidence>
<keyword evidence="3 8" id="KW-0812">Transmembrane</keyword>
<feature type="transmembrane region" description="Helical" evidence="8">
    <location>
        <begin position="419"/>
        <end position="441"/>
    </location>
</feature>
<feature type="transmembrane region" description="Helical" evidence="8">
    <location>
        <begin position="387"/>
        <end position="407"/>
    </location>
</feature>
<feature type="transmembrane region" description="Helical" evidence="8">
    <location>
        <begin position="219"/>
        <end position="244"/>
    </location>
</feature>
<evidence type="ECO:0000256" key="7">
    <source>
        <dbReference type="ARBA" id="ARBA00049551"/>
    </source>
</evidence>
<dbReference type="EMBL" id="MT560390">
    <property type="protein sequence ID" value="QTC30706.1"/>
    <property type="molecule type" value="Genomic_DNA"/>
</dbReference>
<keyword evidence="4 8" id="KW-1133">Transmembrane helix</keyword>
<accession>A0A8A4JBJ7</accession>
<feature type="transmembrane region" description="Helical" evidence="8">
    <location>
        <begin position="461"/>
        <end position="480"/>
    </location>
</feature>
<dbReference type="InterPro" id="IPR003945">
    <property type="entry name" value="NU5C-like"/>
</dbReference>
<reference evidence="10" key="1">
    <citation type="journal article" date="2021" name="Parasitol. Res.">
        <title>Characterization of the complete mitochondrial genome of Notocotylus sp. (Trematoda, Notocotylidae) and its phylogenetic implications.</title>
        <authorList>
            <person name="Xu G."/>
            <person name="Zhu P."/>
            <person name="Zhu W."/>
            <person name="Ma B."/>
            <person name="Li X."/>
            <person name="Li W."/>
        </authorList>
    </citation>
    <scope>NUCLEOTIDE SEQUENCE</scope>
</reference>
<protein>
    <recommendedName>
        <fullName evidence="2">NADH:ubiquinone reductase (H(+)-translocating)</fullName>
        <ecNumber evidence="2">7.1.1.2</ecNumber>
    </recommendedName>
    <alternativeName>
        <fullName evidence="6">NADH dehydrogenase subunit 5</fullName>
    </alternativeName>
</protein>
<feature type="transmembrane region" description="Helical" evidence="8">
    <location>
        <begin position="158"/>
        <end position="182"/>
    </location>
</feature>
<evidence type="ECO:0000259" key="9">
    <source>
        <dbReference type="Pfam" id="PF00361"/>
    </source>
</evidence>
<dbReference type="GO" id="GO:0015990">
    <property type="term" value="P:electron transport coupled proton transport"/>
    <property type="evidence" value="ECO:0007669"/>
    <property type="project" value="TreeGrafter"/>
</dbReference>
<feature type="transmembrane region" description="Helical" evidence="8">
    <location>
        <begin position="500"/>
        <end position="525"/>
    </location>
</feature>
<feature type="transmembrane region" description="Helical" evidence="8">
    <location>
        <begin position="346"/>
        <end position="367"/>
    </location>
</feature>
<feature type="transmembrane region" description="Helical" evidence="8">
    <location>
        <begin position="311"/>
        <end position="334"/>
    </location>
</feature>
<geneLocation type="mitochondrion" evidence="10"/>
<feature type="domain" description="NADH:quinone oxidoreductase/Mrp antiporter transmembrane" evidence="9">
    <location>
        <begin position="102"/>
        <end position="361"/>
    </location>
</feature>
<dbReference type="PANTHER" id="PTHR42829:SF2">
    <property type="entry name" value="NADH-UBIQUINONE OXIDOREDUCTASE CHAIN 5"/>
    <property type="match status" value="1"/>
</dbReference>
<dbReference type="InterPro" id="IPR001750">
    <property type="entry name" value="ND/Mrp_TM"/>
</dbReference>
<feature type="transmembrane region" description="Helical" evidence="8">
    <location>
        <begin position="77"/>
        <end position="98"/>
    </location>
</feature>
<feature type="transmembrane region" description="Helical" evidence="8">
    <location>
        <begin position="104"/>
        <end position="121"/>
    </location>
</feature>
<dbReference type="GO" id="GO:0008137">
    <property type="term" value="F:NADH dehydrogenase (ubiquinone) activity"/>
    <property type="evidence" value="ECO:0007669"/>
    <property type="project" value="UniProtKB-EC"/>
</dbReference>
<feature type="transmembrane region" description="Helical" evidence="8">
    <location>
        <begin position="194"/>
        <end position="213"/>
    </location>
</feature>
<evidence type="ECO:0000256" key="2">
    <source>
        <dbReference type="ARBA" id="ARBA00012944"/>
    </source>
</evidence>
<organism evidence="10">
    <name type="scientific">Notocotylus intestinalis</name>
    <dbReference type="NCBI Taxonomy" id="1197314"/>
    <lineage>
        <taxon>Eukaryota</taxon>
        <taxon>Metazoa</taxon>
        <taxon>Spiralia</taxon>
        <taxon>Lophotrochozoa</taxon>
        <taxon>Platyhelminthes</taxon>
        <taxon>Trematoda</taxon>
        <taxon>Digenea</taxon>
        <taxon>Plagiorchiida</taxon>
        <taxon>Pronocephalata</taxon>
        <taxon>Pronocephaloidea</taxon>
        <taxon>Notocotylidae</taxon>
        <taxon>Notocotylus</taxon>
    </lineage>
</organism>
<keyword evidence="5 8" id="KW-0472">Membrane</keyword>
<feature type="transmembrane region" description="Helical" evidence="8">
    <location>
        <begin position="133"/>
        <end position="152"/>
    </location>
</feature>
<dbReference type="EC" id="7.1.1.2" evidence="2"/>
<dbReference type="GO" id="GO:0003954">
    <property type="term" value="F:NADH dehydrogenase activity"/>
    <property type="evidence" value="ECO:0007669"/>
    <property type="project" value="TreeGrafter"/>
</dbReference>
<dbReference type="PRINTS" id="PR01434">
    <property type="entry name" value="NADHDHGNASE5"/>
</dbReference>
<sequence>MFVFVLFAFLGFGVICSMSVVGWQGSFLLVSYGLKEFFFSFLVDETSVISLFMVFCCGSLALFYCYHYFSGLLDGDLVFGLIVWFLGVMGILIFSSWLVFSLVLWEYLGLVSFFLIMFYSNTSSLRASLITVFASRFGDVSLFILIMWLSGWMGYSTWLFLVVYLLVVLSKSAAYPFISWVLEAMRAPTPVSSLVHSSTLVAAGVWFVYRYNYLCEVSILGGLFFFGMVSVIISGLCAVVFTDLKKIVALSTCNNVAWCVVFFVFGDLMLALVQLLTHGVAKCFLFMSVGDLMSTSGGSQNSNGVYTSRYLGLYGVVSQAVLILSFCGLPLFGVLLSKQGFLSVFLYNYSVICFGLMFVGLLISYVYSVRLAFLLLKSVGGLNCGYSSGYVFISLVCLLSSLINLWGGVFLMESSEFSGLCSFGFVVFQFFGWVVGVVLLVCEFGVGGENWNSFFLGSDSLVGSVLSLYLWLSEVWLFSFYRGEVYLFELCNKSISGLGFLGVCFLSLNVLVLGLLLVVLLYLVIY</sequence>
<proteinExistence type="predicted"/>
<evidence type="ECO:0000256" key="4">
    <source>
        <dbReference type="ARBA" id="ARBA00022989"/>
    </source>
</evidence>
<dbReference type="PANTHER" id="PTHR42829">
    <property type="entry name" value="NADH-UBIQUINONE OXIDOREDUCTASE CHAIN 5"/>
    <property type="match status" value="1"/>
</dbReference>
<evidence type="ECO:0000256" key="6">
    <source>
        <dbReference type="ARBA" id="ARBA00031027"/>
    </source>
</evidence>
<evidence type="ECO:0000256" key="8">
    <source>
        <dbReference type="SAM" id="Phobius"/>
    </source>
</evidence>
<keyword evidence="10" id="KW-0496">Mitochondrion</keyword>